<name>A0AAW0L342_QUESU</name>
<sequence length="98" mass="10386">MAAGLQEGWYDFTIAATAETCGQDTVAVVTTGDHAAKIFNPGPVIFGCNRNYASFATVRIQGATLVAVPGKAEFPAEADARIPLWNAWKAPIKIAFSK</sequence>
<gene>
    <name evidence="1" type="ORF">CFP56_009051</name>
</gene>
<dbReference type="AlphaFoldDB" id="A0AAW0L342"/>
<reference evidence="1 2" key="1">
    <citation type="journal article" date="2018" name="Sci. Data">
        <title>The draft genome sequence of cork oak.</title>
        <authorList>
            <person name="Ramos A.M."/>
            <person name="Usie A."/>
            <person name="Barbosa P."/>
            <person name="Barros P.M."/>
            <person name="Capote T."/>
            <person name="Chaves I."/>
            <person name="Simoes F."/>
            <person name="Abreu I."/>
            <person name="Carrasquinho I."/>
            <person name="Faro C."/>
            <person name="Guimaraes J.B."/>
            <person name="Mendonca D."/>
            <person name="Nobrega F."/>
            <person name="Rodrigues L."/>
            <person name="Saibo N.J.M."/>
            <person name="Varela M.C."/>
            <person name="Egas C."/>
            <person name="Matos J."/>
            <person name="Miguel C.M."/>
            <person name="Oliveira M.M."/>
            <person name="Ricardo C.P."/>
            <person name="Goncalves S."/>
        </authorList>
    </citation>
    <scope>NUCLEOTIDE SEQUENCE [LARGE SCALE GENOMIC DNA]</scope>
    <source>
        <strain evidence="2">cv. HL8</strain>
    </source>
</reference>
<keyword evidence="2" id="KW-1185">Reference proteome</keyword>
<evidence type="ECO:0000313" key="1">
    <source>
        <dbReference type="EMBL" id="KAK7845655.1"/>
    </source>
</evidence>
<proteinExistence type="predicted"/>
<accession>A0AAW0L342</accession>
<dbReference type="Proteomes" id="UP000237347">
    <property type="component" value="Unassembled WGS sequence"/>
</dbReference>
<dbReference type="EMBL" id="PKMF04000167">
    <property type="protein sequence ID" value="KAK7845655.1"/>
    <property type="molecule type" value="Genomic_DNA"/>
</dbReference>
<protein>
    <submittedName>
        <fullName evidence="1">Uncharacterized protein</fullName>
    </submittedName>
</protein>
<organism evidence="1 2">
    <name type="scientific">Quercus suber</name>
    <name type="common">Cork oak</name>
    <dbReference type="NCBI Taxonomy" id="58331"/>
    <lineage>
        <taxon>Eukaryota</taxon>
        <taxon>Viridiplantae</taxon>
        <taxon>Streptophyta</taxon>
        <taxon>Embryophyta</taxon>
        <taxon>Tracheophyta</taxon>
        <taxon>Spermatophyta</taxon>
        <taxon>Magnoliopsida</taxon>
        <taxon>eudicotyledons</taxon>
        <taxon>Gunneridae</taxon>
        <taxon>Pentapetalae</taxon>
        <taxon>rosids</taxon>
        <taxon>fabids</taxon>
        <taxon>Fagales</taxon>
        <taxon>Fagaceae</taxon>
        <taxon>Quercus</taxon>
    </lineage>
</organism>
<comment type="caution">
    <text evidence="1">The sequence shown here is derived from an EMBL/GenBank/DDBJ whole genome shotgun (WGS) entry which is preliminary data.</text>
</comment>
<evidence type="ECO:0000313" key="2">
    <source>
        <dbReference type="Proteomes" id="UP000237347"/>
    </source>
</evidence>